<name>A0A397S523_9GLOM</name>
<dbReference type="EMBL" id="QKYT01000786">
    <property type="protein sequence ID" value="RIA81503.1"/>
    <property type="molecule type" value="Genomic_DNA"/>
</dbReference>
<reference evidence="1 2" key="1">
    <citation type="submission" date="2018-06" db="EMBL/GenBank/DDBJ databases">
        <title>Comparative genomics reveals the genomic features of Rhizophagus irregularis, R. cerebriforme, R. diaphanum and Gigaspora rosea, and their symbiotic lifestyle signature.</title>
        <authorList>
            <person name="Morin E."/>
            <person name="San Clemente H."/>
            <person name="Chen E.C.H."/>
            <person name="De La Providencia I."/>
            <person name="Hainaut M."/>
            <person name="Kuo A."/>
            <person name="Kohler A."/>
            <person name="Murat C."/>
            <person name="Tang N."/>
            <person name="Roy S."/>
            <person name="Loubradou J."/>
            <person name="Henrissat B."/>
            <person name="Grigoriev I.V."/>
            <person name="Corradi N."/>
            <person name="Roux C."/>
            <person name="Martin F.M."/>
        </authorList>
    </citation>
    <scope>NUCLEOTIDE SEQUENCE [LARGE SCALE GENOMIC DNA]</scope>
    <source>
        <strain evidence="1 2">DAOM 227022</strain>
    </source>
</reference>
<evidence type="ECO:0000313" key="1">
    <source>
        <dbReference type="EMBL" id="RIA81503.1"/>
    </source>
</evidence>
<accession>A0A397S523</accession>
<proteinExistence type="predicted"/>
<keyword evidence="2" id="KW-1185">Reference proteome</keyword>
<organism evidence="1 2">
    <name type="scientific">Glomus cerebriforme</name>
    <dbReference type="NCBI Taxonomy" id="658196"/>
    <lineage>
        <taxon>Eukaryota</taxon>
        <taxon>Fungi</taxon>
        <taxon>Fungi incertae sedis</taxon>
        <taxon>Mucoromycota</taxon>
        <taxon>Glomeromycotina</taxon>
        <taxon>Glomeromycetes</taxon>
        <taxon>Glomerales</taxon>
        <taxon>Glomeraceae</taxon>
        <taxon>Glomus</taxon>
    </lineage>
</organism>
<dbReference type="AlphaFoldDB" id="A0A397S523"/>
<protein>
    <submittedName>
        <fullName evidence="1">Uncharacterized protein</fullName>
    </submittedName>
</protein>
<sequence length="68" mass="8364">MNMKENNKIMKLKNYLKKQKNTDKKTFYLLKITNQVNQLLIHKRFIHLDYLILLLRIFQNMITLTIIQ</sequence>
<comment type="caution">
    <text evidence="1">The sequence shown here is derived from an EMBL/GenBank/DDBJ whole genome shotgun (WGS) entry which is preliminary data.</text>
</comment>
<evidence type="ECO:0000313" key="2">
    <source>
        <dbReference type="Proteomes" id="UP000265703"/>
    </source>
</evidence>
<dbReference type="Proteomes" id="UP000265703">
    <property type="component" value="Unassembled WGS sequence"/>
</dbReference>
<gene>
    <name evidence="1" type="ORF">C1645_790290</name>
</gene>